<name>A0A8J2MXG4_9PLEO</name>
<sequence>MAGPVNRHVVVIGGSIAGLMHALVLKSHGHSVVVLEMRTEERLRARAAGLTLWPNAQKLVATYIPDIGLDDILFRNPSFPIIDKNGNVLADVPFAYDLRTSCWAGIHGLLWMACEKDVEGHGSVTMQCGCEVHGLVEQDDHLVVTYKSKDGVEEQMTTDLLIAADGARSHIRSLVLPDIKTEYVGYVAWRSHIPELDAPEELRCAIEGKMPQCMLDGSYIVVYMSPNEIGNMRPGERVIEWCWYDACDASTPVFADYMTDVDGVRHNVTVPGNLLRPEVWKSQLERREATLSATWKKIFHDSNKLPLLTAVRAFDNTKASFYGGKLLLVGEALIQVRPHLGASCDVAALSALTLPQVLDGSLTVGQWEKIVARYGMEKAIGSRATGIFGMTGHWPEGYTAESAA</sequence>
<accession>A0A8J2MXG4</accession>
<dbReference type="GO" id="GO:0016491">
    <property type="term" value="F:oxidoreductase activity"/>
    <property type="evidence" value="ECO:0007669"/>
    <property type="project" value="UniProtKB-KW"/>
</dbReference>
<evidence type="ECO:0008006" key="8">
    <source>
        <dbReference type="Google" id="ProtNLM"/>
    </source>
</evidence>
<evidence type="ECO:0000259" key="5">
    <source>
        <dbReference type="Pfam" id="PF22607"/>
    </source>
</evidence>
<evidence type="ECO:0000259" key="4">
    <source>
        <dbReference type="Pfam" id="PF01494"/>
    </source>
</evidence>
<keyword evidence="7" id="KW-1185">Reference proteome</keyword>
<dbReference type="PANTHER" id="PTHR47469:SF2">
    <property type="entry name" value="OS06G0597600 PROTEIN"/>
    <property type="match status" value="1"/>
</dbReference>
<evidence type="ECO:0000313" key="6">
    <source>
        <dbReference type="EMBL" id="CAG5150055.1"/>
    </source>
</evidence>
<feature type="domain" description="2,6-dihydroxypyridine 3-monooxygenase substrate binding" evidence="5">
    <location>
        <begin position="183"/>
        <end position="311"/>
    </location>
</feature>
<dbReference type="Gene3D" id="3.30.9.60">
    <property type="match status" value="1"/>
</dbReference>
<evidence type="ECO:0000256" key="3">
    <source>
        <dbReference type="ARBA" id="ARBA00023002"/>
    </source>
</evidence>
<feature type="domain" description="FAD-binding" evidence="4">
    <location>
        <begin position="8"/>
        <end position="175"/>
    </location>
</feature>
<dbReference type="Gene3D" id="3.50.50.60">
    <property type="entry name" value="FAD/NAD(P)-binding domain"/>
    <property type="match status" value="1"/>
</dbReference>
<dbReference type="GeneID" id="67013990"/>
<proteinExistence type="predicted"/>
<dbReference type="PANTHER" id="PTHR47469">
    <property type="entry name" value="MONOOXYGENASE-LIKE"/>
    <property type="match status" value="1"/>
</dbReference>
<dbReference type="AlphaFoldDB" id="A0A8J2MXG4"/>
<dbReference type="Pfam" id="PF22607">
    <property type="entry name" value="FAD_binding-like"/>
    <property type="match status" value="1"/>
</dbReference>
<dbReference type="Proteomes" id="UP000676310">
    <property type="component" value="Unassembled WGS sequence"/>
</dbReference>
<comment type="caution">
    <text evidence="6">The sequence shown here is derived from an EMBL/GenBank/DDBJ whole genome shotgun (WGS) entry which is preliminary data.</text>
</comment>
<protein>
    <recommendedName>
        <fullName evidence="8">FAD-binding domain-containing protein</fullName>
    </recommendedName>
</protein>
<dbReference type="RefSeq" id="XP_043166075.1">
    <property type="nucleotide sequence ID" value="XM_043310140.1"/>
</dbReference>
<dbReference type="SUPFAM" id="SSF54373">
    <property type="entry name" value="FAD-linked reductases, C-terminal domain"/>
    <property type="match status" value="1"/>
</dbReference>
<keyword evidence="1" id="KW-0285">Flavoprotein</keyword>
<evidence type="ECO:0000313" key="7">
    <source>
        <dbReference type="Proteomes" id="UP000676310"/>
    </source>
</evidence>
<dbReference type="GO" id="GO:0071949">
    <property type="term" value="F:FAD binding"/>
    <property type="evidence" value="ECO:0007669"/>
    <property type="project" value="InterPro"/>
</dbReference>
<dbReference type="InterPro" id="IPR054707">
    <property type="entry name" value="DhpH_subs-bd"/>
</dbReference>
<dbReference type="EMBL" id="CAJRGZ010000015">
    <property type="protein sequence ID" value="CAG5150055.1"/>
    <property type="molecule type" value="Genomic_DNA"/>
</dbReference>
<keyword evidence="2" id="KW-0274">FAD</keyword>
<organism evidence="6 7">
    <name type="scientific">Alternaria atra</name>
    <dbReference type="NCBI Taxonomy" id="119953"/>
    <lineage>
        <taxon>Eukaryota</taxon>
        <taxon>Fungi</taxon>
        <taxon>Dikarya</taxon>
        <taxon>Ascomycota</taxon>
        <taxon>Pezizomycotina</taxon>
        <taxon>Dothideomycetes</taxon>
        <taxon>Pleosporomycetidae</taxon>
        <taxon>Pleosporales</taxon>
        <taxon>Pleosporineae</taxon>
        <taxon>Pleosporaceae</taxon>
        <taxon>Alternaria</taxon>
        <taxon>Alternaria sect. Ulocladioides</taxon>
    </lineage>
</organism>
<dbReference type="OrthoDB" id="16820at2759"/>
<dbReference type="InterPro" id="IPR036188">
    <property type="entry name" value="FAD/NAD-bd_sf"/>
</dbReference>
<dbReference type="PRINTS" id="PR00420">
    <property type="entry name" value="RNGMNOXGNASE"/>
</dbReference>
<keyword evidence="3" id="KW-0560">Oxidoreductase</keyword>
<dbReference type="SUPFAM" id="SSF51905">
    <property type="entry name" value="FAD/NAD(P)-binding domain"/>
    <property type="match status" value="1"/>
</dbReference>
<dbReference type="InterPro" id="IPR002938">
    <property type="entry name" value="FAD-bd"/>
</dbReference>
<evidence type="ECO:0000256" key="1">
    <source>
        <dbReference type="ARBA" id="ARBA00022630"/>
    </source>
</evidence>
<reference evidence="6" key="1">
    <citation type="submission" date="2021-05" db="EMBL/GenBank/DDBJ databases">
        <authorList>
            <person name="Stam R."/>
        </authorList>
    </citation>
    <scope>NUCLEOTIDE SEQUENCE</scope>
    <source>
        <strain evidence="6">CS162</strain>
    </source>
</reference>
<dbReference type="InterPro" id="IPR053212">
    <property type="entry name" value="DHP_3-monooxygenase"/>
</dbReference>
<gene>
    <name evidence="6" type="ORF">ALTATR162_LOCUS2534</name>
</gene>
<evidence type="ECO:0000256" key="2">
    <source>
        <dbReference type="ARBA" id="ARBA00022827"/>
    </source>
</evidence>
<dbReference type="Pfam" id="PF01494">
    <property type="entry name" value="FAD_binding_3"/>
    <property type="match status" value="1"/>
</dbReference>